<dbReference type="HOGENOM" id="CLU_005965_0_0_0"/>
<accession>A0A081C100</accession>
<dbReference type="STRING" id="1499967.U27_05228"/>
<evidence type="ECO:0000256" key="4">
    <source>
        <dbReference type="ARBA" id="ARBA00023186"/>
    </source>
</evidence>
<evidence type="ECO:0000256" key="3">
    <source>
        <dbReference type="ARBA" id="ARBA00022840"/>
    </source>
</evidence>
<dbReference type="eggNOG" id="COG0443">
    <property type="taxonomic scope" value="Bacteria"/>
</dbReference>
<dbReference type="CDD" id="cd24029">
    <property type="entry name" value="ASKHA_NBD_HSP70_DnaK_HscA_HscC"/>
    <property type="match status" value="1"/>
</dbReference>
<dbReference type="InterPro" id="IPR043129">
    <property type="entry name" value="ATPase_NBD"/>
</dbReference>
<dbReference type="PRINTS" id="PR00301">
    <property type="entry name" value="HEATSHOCK70"/>
</dbReference>
<dbReference type="PROSITE" id="PS00329">
    <property type="entry name" value="HSP70_2"/>
    <property type="match status" value="1"/>
</dbReference>
<dbReference type="EMBL" id="DF820467">
    <property type="protein sequence ID" value="GAK58255.1"/>
    <property type="molecule type" value="Genomic_DNA"/>
</dbReference>
<evidence type="ECO:0000256" key="1">
    <source>
        <dbReference type="ARBA" id="ARBA00007381"/>
    </source>
</evidence>
<keyword evidence="2 5" id="KW-0547">Nucleotide-binding</keyword>
<dbReference type="PROSITE" id="PS00297">
    <property type="entry name" value="HSP70_1"/>
    <property type="match status" value="1"/>
</dbReference>
<proteinExistence type="inferred from homology"/>
<dbReference type="InterPro" id="IPR013126">
    <property type="entry name" value="Hsp_70_fam"/>
</dbReference>
<comment type="similarity">
    <text evidence="1 5">Belongs to the heat shock protein 70 family.</text>
</comment>
<gene>
    <name evidence="6" type="ORF">U27_05228</name>
</gene>
<sequence length="512" mass="56285">MAYAVGIDLGTTNSVVSIYRRGIAETLQIKGRATMPSVISFREEGDVLIGQAAKSRMLIDPENTIFSSKRFMGDRSKSYRIRFKTLTPVNIASMVLKQLVESAQSVLGEEIWDAVITVPAYFTEAQREDTKKAGEEAGLNVLRLLPEPTAAAIAYGLDKERDQTIMVYDLGGGTFDVSVLEIRGNNFNVKAVGGDSRLGGDDFDQAIINWAAAAFRKKTGIDVLNNNSREGRIAQQRLKEAAETAKIELSESETAFINLPDCLGYPLSLEISITEYNRLIDPFLQRTIQCMKAVLRDANLTPRDIDRVILVGGSTKNKAVREVIAQQIKDPYIADRVDEVVSHGASIVAANLFLPAEEALPIEISDVTGHSLGVDALNEQQQLMFRAIIPRQTSYPCRGGFLGSTGYPGQPFVKMRVFRGEQPNPLQNDYLGEIELPISPPQENLVPVGAIFELDADGIIHFTAVQFPISEKLLPLINYAAMHNGDLDLATVDDMLRYGDAKSKTVQVRMTT</sequence>
<dbReference type="AlphaFoldDB" id="A0A081C100"/>
<keyword evidence="7" id="KW-1185">Reference proteome</keyword>
<dbReference type="Gene3D" id="3.90.640.10">
    <property type="entry name" value="Actin, Chain A, domain 4"/>
    <property type="match status" value="1"/>
</dbReference>
<evidence type="ECO:0000256" key="5">
    <source>
        <dbReference type="RuleBase" id="RU003322"/>
    </source>
</evidence>
<dbReference type="Gene3D" id="3.30.420.40">
    <property type="match status" value="2"/>
</dbReference>
<dbReference type="PANTHER" id="PTHR19375">
    <property type="entry name" value="HEAT SHOCK PROTEIN 70KDA"/>
    <property type="match status" value="1"/>
</dbReference>
<dbReference type="GO" id="GO:0005524">
    <property type="term" value="F:ATP binding"/>
    <property type="evidence" value="ECO:0007669"/>
    <property type="project" value="UniProtKB-KW"/>
</dbReference>
<name>A0A081C100_VECG1</name>
<dbReference type="SUPFAM" id="SSF100920">
    <property type="entry name" value="Heat shock protein 70kD (HSP70), peptide-binding domain"/>
    <property type="match status" value="1"/>
</dbReference>
<evidence type="ECO:0000256" key="2">
    <source>
        <dbReference type="ARBA" id="ARBA00022741"/>
    </source>
</evidence>
<evidence type="ECO:0000313" key="6">
    <source>
        <dbReference type="EMBL" id="GAK58255.1"/>
    </source>
</evidence>
<keyword evidence="3 5" id="KW-0067">ATP-binding</keyword>
<dbReference type="Proteomes" id="UP000030661">
    <property type="component" value="Unassembled WGS sequence"/>
</dbReference>
<protein>
    <submittedName>
        <fullName evidence="6">DnaK1 protein</fullName>
    </submittedName>
</protein>
<dbReference type="InterPro" id="IPR029047">
    <property type="entry name" value="HSP70_peptide-bd_sf"/>
</dbReference>
<dbReference type="GO" id="GO:0140662">
    <property type="term" value="F:ATP-dependent protein folding chaperone"/>
    <property type="evidence" value="ECO:0007669"/>
    <property type="project" value="InterPro"/>
</dbReference>
<dbReference type="SUPFAM" id="SSF53067">
    <property type="entry name" value="Actin-like ATPase domain"/>
    <property type="match status" value="2"/>
</dbReference>
<keyword evidence="4" id="KW-0143">Chaperone</keyword>
<dbReference type="Pfam" id="PF00012">
    <property type="entry name" value="HSP70"/>
    <property type="match status" value="1"/>
</dbReference>
<dbReference type="InterPro" id="IPR018181">
    <property type="entry name" value="Heat_shock_70_CS"/>
</dbReference>
<dbReference type="FunFam" id="3.90.640.10:FF:000003">
    <property type="entry name" value="Molecular chaperone DnaK"/>
    <property type="match status" value="1"/>
</dbReference>
<evidence type="ECO:0000313" key="7">
    <source>
        <dbReference type="Proteomes" id="UP000030661"/>
    </source>
</evidence>
<reference evidence="6 7" key="1">
    <citation type="journal article" date="2015" name="PeerJ">
        <title>First genomic representation of candidate bacterial phylum KSB3 points to enhanced environmental sensing as a trigger of wastewater bulking.</title>
        <authorList>
            <person name="Sekiguchi Y."/>
            <person name="Ohashi A."/>
            <person name="Parks D.H."/>
            <person name="Yamauchi T."/>
            <person name="Tyson G.W."/>
            <person name="Hugenholtz P."/>
        </authorList>
    </citation>
    <scope>NUCLEOTIDE SEQUENCE [LARGE SCALE GENOMIC DNA]</scope>
</reference>
<organism evidence="6 7">
    <name type="scientific">Vecturithrix granuli</name>
    <dbReference type="NCBI Taxonomy" id="1499967"/>
    <lineage>
        <taxon>Bacteria</taxon>
        <taxon>Candidatus Moduliflexota</taxon>
        <taxon>Candidatus Vecturitrichia</taxon>
        <taxon>Candidatus Vecturitrichales</taxon>
        <taxon>Candidatus Vecturitrichaceae</taxon>
        <taxon>Candidatus Vecturithrix</taxon>
    </lineage>
</organism>
<dbReference type="Gene3D" id="2.60.34.10">
    <property type="entry name" value="Substrate Binding Domain Of DNAk, Chain A, domain 1"/>
    <property type="match status" value="1"/>
</dbReference>
<dbReference type="FunFam" id="3.30.420.40:FF:000071">
    <property type="entry name" value="Molecular chaperone DnaK"/>
    <property type="match status" value="1"/>
</dbReference>